<dbReference type="OrthoDB" id="1145220at2"/>
<dbReference type="InterPro" id="IPR011992">
    <property type="entry name" value="EF-hand-dom_pair"/>
</dbReference>
<feature type="region of interest" description="Disordered" evidence="1">
    <location>
        <begin position="69"/>
        <end position="96"/>
    </location>
</feature>
<dbReference type="PROSITE" id="PS00018">
    <property type="entry name" value="EF_HAND_1"/>
    <property type="match status" value="1"/>
</dbReference>
<dbReference type="STRING" id="227084.SAMN05421855_102192"/>
<dbReference type="InterPro" id="IPR018247">
    <property type="entry name" value="EF_Hand_1_Ca_BS"/>
</dbReference>
<dbReference type="InterPro" id="IPR002048">
    <property type="entry name" value="EF_hand_dom"/>
</dbReference>
<feature type="domain" description="EF-hand" evidence="2">
    <location>
        <begin position="57"/>
        <end position="92"/>
    </location>
</feature>
<dbReference type="Pfam" id="PF13202">
    <property type="entry name" value="EF-hand_5"/>
    <property type="match status" value="1"/>
</dbReference>
<accession>A0A1G7EWN8</accession>
<evidence type="ECO:0000313" key="4">
    <source>
        <dbReference type="Proteomes" id="UP000199321"/>
    </source>
</evidence>
<reference evidence="3 4" key="1">
    <citation type="submission" date="2016-10" db="EMBL/GenBank/DDBJ databases">
        <authorList>
            <person name="de Groot N.N."/>
        </authorList>
    </citation>
    <scope>NUCLEOTIDE SEQUENCE [LARGE SCALE GENOMIC DNA]</scope>
    <source>
        <strain evidence="3 4">DSM 16195</strain>
    </source>
</reference>
<dbReference type="GO" id="GO:0005509">
    <property type="term" value="F:calcium ion binding"/>
    <property type="evidence" value="ECO:0007669"/>
    <property type="project" value="InterPro"/>
</dbReference>
<protein>
    <submittedName>
        <fullName evidence="3">EF hand</fullName>
    </submittedName>
</protein>
<name>A0A1G7EWN8_9FLAO</name>
<dbReference type="Proteomes" id="UP000199321">
    <property type="component" value="Unassembled WGS sequence"/>
</dbReference>
<gene>
    <name evidence="3" type="ORF">SAMN05421855_102192</name>
</gene>
<feature type="compositionally biased region" description="Acidic residues" evidence="1">
    <location>
        <begin position="70"/>
        <end position="83"/>
    </location>
</feature>
<dbReference type="Pfam" id="PF13405">
    <property type="entry name" value="EF-hand_6"/>
    <property type="match status" value="1"/>
</dbReference>
<dbReference type="SUPFAM" id="SSF47473">
    <property type="entry name" value="EF-hand"/>
    <property type="match status" value="1"/>
</dbReference>
<evidence type="ECO:0000256" key="1">
    <source>
        <dbReference type="SAM" id="MobiDB-lite"/>
    </source>
</evidence>
<proteinExistence type="predicted"/>
<dbReference type="PROSITE" id="PS50222">
    <property type="entry name" value="EF_HAND_2"/>
    <property type="match status" value="1"/>
</dbReference>
<feature type="compositionally biased region" description="Basic residues" evidence="1">
    <location>
        <begin position="87"/>
        <end position="96"/>
    </location>
</feature>
<dbReference type="EMBL" id="FNBA01000002">
    <property type="protein sequence ID" value="SDE68110.1"/>
    <property type="molecule type" value="Genomic_DNA"/>
</dbReference>
<evidence type="ECO:0000259" key="2">
    <source>
        <dbReference type="PROSITE" id="PS50222"/>
    </source>
</evidence>
<keyword evidence="4" id="KW-1185">Reference proteome</keyword>
<sequence>MNTINFKTGIVAVAFIFFGITTSTAQSRGDKKPKKATYEQLLEKMDADEDGMLSEEEVKGRLKEQFSTIDTDEDGFISEEEFDNAPKPKRRGKKEN</sequence>
<evidence type="ECO:0000313" key="3">
    <source>
        <dbReference type="EMBL" id="SDE68110.1"/>
    </source>
</evidence>
<dbReference type="AlphaFoldDB" id="A0A1G7EWN8"/>
<dbReference type="Gene3D" id="1.10.238.10">
    <property type="entry name" value="EF-hand"/>
    <property type="match status" value="1"/>
</dbReference>
<organism evidence="3 4">
    <name type="scientific">Ulvibacter litoralis</name>
    <dbReference type="NCBI Taxonomy" id="227084"/>
    <lineage>
        <taxon>Bacteria</taxon>
        <taxon>Pseudomonadati</taxon>
        <taxon>Bacteroidota</taxon>
        <taxon>Flavobacteriia</taxon>
        <taxon>Flavobacteriales</taxon>
        <taxon>Flavobacteriaceae</taxon>
        <taxon>Ulvibacter</taxon>
    </lineage>
</organism>